<evidence type="ECO:0000313" key="1">
    <source>
        <dbReference type="EMBL" id="KAG9225548.1"/>
    </source>
</evidence>
<comment type="caution">
    <text evidence="1">The sequence shown here is derived from an EMBL/GenBank/DDBJ whole genome shotgun (WGS) entry which is preliminary data.</text>
</comment>
<keyword evidence="2" id="KW-1185">Reference proteome</keyword>
<name>A0ACB7J4P4_PLECO</name>
<gene>
    <name evidence="1" type="ORF">CCMSSC00406_0003051</name>
</gene>
<sequence length="160" mass="16951">MLADDPRGPGVHSRVCLSARPPALYSANHQTVHVLAGSVLTGDFRASGALNRSTPLDSIFSSPSSSRDKSPSVRVGRAMHVFAFAPRSALAVLTLCPLSPVDPPIGNDVYRASCRAPTPNTLQHLPPNTFYPIPIHAPNTLGSAQCPASSTFTVASRRRE</sequence>
<protein>
    <submittedName>
        <fullName evidence="1">Uncharacterized protein</fullName>
    </submittedName>
</protein>
<accession>A0ACB7J4P4</accession>
<dbReference type="EMBL" id="WQMT02000002">
    <property type="protein sequence ID" value="KAG9225548.1"/>
    <property type="molecule type" value="Genomic_DNA"/>
</dbReference>
<reference evidence="1 2" key="1">
    <citation type="journal article" date="2021" name="Appl. Environ. Microbiol.">
        <title>Genetic linkage and physical mapping for an oyster mushroom Pleurotus cornucopiae and QTL analysis for the trait cap color.</title>
        <authorList>
            <person name="Zhang Y."/>
            <person name="Gao W."/>
            <person name="Sonnenberg A."/>
            <person name="Chen Q."/>
            <person name="Zhang J."/>
            <person name="Huang C."/>
        </authorList>
    </citation>
    <scope>NUCLEOTIDE SEQUENCE [LARGE SCALE GENOMIC DNA]</scope>
    <source>
        <strain evidence="1">CCMSSC00406</strain>
    </source>
</reference>
<proteinExistence type="predicted"/>
<dbReference type="Proteomes" id="UP000824881">
    <property type="component" value="Unassembled WGS sequence"/>
</dbReference>
<evidence type="ECO:0000313" key="2">
    <source>
        <dbReference type="Proteomes" id="UP000824881"/>
    </source>
</evidence>
<organism evidence="1 2">
    <name type="scientific">Pleurotus cornucopiae</name>
    <name type="common">Cornucopia mushroom</name>
    <dbReference type="NCBI Taxonomy" id="5321"/>
    <lineage>
        <taxon>Eukaryota</taxon>
        <taxon>Fungi</taxon>
        <taxon>Dikarya</taxon>
        <taxon>Basidiomycota</taxon>
        <taxon>Agaricomycotina</taxon>
        <taxon>Agaricomycetes</taxon>
        <taxon>Agaricomycetidae</taxon>
        <taxon>Agaricales</taxon>
        <taxon>Pleurotineae</taxon>
        <taxon>Pleurotaceae</taxon>
        <taxon>Pleurotus</taxon>
    </lineage>
</organism>